<protein>
    <submittedName>
        <fullName evidence="1">Uncharacterized protein</fullName>
    </submittedName>
</protein>
<comment type="caution">
    <text evidence="1">The sequence shown here is derived from an EMBL/GenBank/DDBJ whole genome shotgun (WGS) entry which is preliminary data.</text>
</comment>
<name>A0AC61RGN1_9BACT</name>
<proteinExistence type="predicted"/>
<reference evidence="1" key="1">
    <citation type="submission" date="2019-04" db="EMBL/GenBank/DDBJ databases">
        <title>Microbes associate with the intestines of laboratory mice.</title>
        <authorList>
            <person name="Navarre W."/>
            <person name="Wong E."/>
            <person name="Huang K."/>
            <person name="Tropini C."/>
            <person name="Ng K."/>
            <person name="Yu B."/>
        </authorList>
    </citation>
    <scope>NUCLEOTIDE SEQUENCE</scope>
    <source>
        <strain evidence="1">NM04_E33</strain>
    </source>
</reference>
<sequence length="506" mass="54874">MATDNATGGPVVTGAQTPTTSPGHAGLPTQLPGESTTVSTVAAATGGIAPGNLIDTDIDENLFRFNSDDTPLMQIMLRAKRVKVNSPVIQHYAIDEPRARIVTKAAVGDGTTDRVTLSLENTDKKLLQPFTTVLVKGVDGYDAKGATATPGEDLMLFVTGKDNDGAPIAMAINGKKTTETDEVSNVPEIPAGTTLVIMSTAMFETQKEVAPNLIVPMPTEIYAQKRGFNSIVSDYFESVKKRIPFSQALIAEAQIADFKVKGNRTLWAGRKGKIQIETPLGIQSIYTTEGIRYQIKRHLDKVGKWTFEELISLAKMIFTGDDVPKSVIALCGKNFLENIQTIDYSKHPEVQIIVKTNPVGWSVSTIHTVFGDIELKHEPTLDRLGWSNSAGVIAYDRLVHYVYSAEHKDSERIEGHEAKRESTVVWDALALKGSCHIWIDGEGESPAAGAESYIMWASADAPATPVEGTIYVLLADCPGINANAVCGEAWQYKNKTWKEFSGIIHG</sequence>
<evidence type="ECO:0000313" key="2">
    <source>
        <dbReference type="Proteomes" id="UP000306319"/>
    </source>
</evidence>
<gene>
    <name evidence="1" type="ORF">E5331_05225</name>
</gene>
<accession>A0AC61RGN1</accession>
<dbReference type="EMBL" id="SRYB01000005">
    <property type="protein sequence ID" value="TGY79779.1"/>
    <property type="molecule type" value="Genomic_DNA"/>
</dbReference>
<keyword evidence="2" id="KW-1185">Reference proteome</keyword>
<organism evidence="1 2">
    <name type="scientific">Lepagella muris</name>
    <dbReference type="NCBI Taxonomy" id="3032870"/>
    <lineage>
        <taxon>Bacteria</taxon>
        <taxon>Pseudomonadati</taxon>
        <taxon>Bacteroidota</taxon>
        <taxon>Bacteroidia</taxon>
        <taxon>Bacteroidales</taxon>
        <taxon>Muribaculaceae</taxon>
        <taxon>Lepagella</taxon>
    </lineage>
</organism>
<dbReference type="Proteomes" id="UP000306319">
    <property type="component" value="Unassembled WGS sequence"/>
</dbReference>
<evidence type="ECO:0000313" key="1">
    <source>
        <dbReference type="EMBL" id="TGY79779.1"/>
    </source>
</evidence>